<feature type="compositionally biased region" description="Basic and acidic residues" evidence="1">
    <location>
        <begin position="1"/>
        <end position="21"/>
    </location>
</feature>
<accession>A0ABV7PQJ3</accession>
<evidence type="ECO:0000313" key="3">
    <source>
        <dbReference type="Proteomes" id="UP001595665"/>
    </source>
</evidence>
<feature type="compositionally biased region" description="Polar residues" evidence="1">
    <location>
        <begin position="40"/>
        <end position="68"/>
    </location>
</feature>
<protein>
    <submittedName>
        <fullName evidence="2">Uncharacterized protein</fullName>
    </submittedName>
</protein>
<name>A0ABV7PQJ3_9BURK</name>
<dbReference type="EMBL" id="JBHRVV010000001">
    <property type="protein sequence ID" value="MFC3460950.1"/>
    <property type="molecule type" value="Genomic_DNA"/>
</dbReference>
<evidence type="ECO:0000313" key="2">
    <source>
        <dbReference type="EMBL" id="MFC3460950.1"/>
    </source>
</evidence>
<proteinExistence type="predicted"/>
<reference evidence="3" key="1">
    <citation type="journal article" date="2019" name="Int. J. Syst. Evol. Microbiol.">
        <title>The Global Catalogue of Microorganisms (GCM) 10K type strain sequencing project: providing services to taxonomists for standard genome sequencing and annotation.</title>
        <authorList>
            <consortium name="The Broad Institute Genomics Platform"/>
            <consortium name="The Broad Institute Genome Sequencing Center for Infectious Disease"/>
            <person name="Wu L."/>
            <person name="Ma J."/>
        </authorList>
    </citation>
    <scope>NUCLEOTIDE SEQUENCE [LARGE SCALE GENOMIC DNA]</scope>
    <source>
        <strain evidence="3">CCM 7480</strain>
    </source>
</reference>
<dbReference type="Proteomes" id="UP001595665">
    <property type="component" value="Unassembled WGS sequence"/>
</dbReference>
<feature type="compositionally biased region" description="Gly residues" evidence="1">
    <location>
        <begin position="160"/>
        <end position="169"/>
    </location>
</feature>
<feature type="compositionally biased region" description="Low complexity" evidence="1">
    <location>
        <begin position="125"/>
        <end position="156"/>
    </location>
</feature>
<organism evidence="2 3">
    <name type="scientific">Massilia haematophila</name>
    <dbReference type="NCBI Taxonomy" id="457923"/>
    <lineage>
        <taxon>Bacteria</taxon>
        <taxon>Pseudomonadati</taxon>
        <taxon>Pseudomonadota</taxon>
        <taxon>Betaproteobacteria</taxon>
        <taxon>Burkholderiales</taxon>
        <taxon>Oxalobacteraceae</taxon>
        <taxon>Telluria group</taxon>
        <taxon>Massilia</taxon>
    </lineage>
</organism>
<evidence type="ECO:0000256" key="1">
    <source>
        <dbReference type="SAM" id="MobiDB-lite"/>
    </source>
</evidence>
<keyword evidence="3" id="KW-1185">Reference proteome</keyword>
<comment type="caution">
    <text evidence="2">The sequence shown here is derived from an EMBL/GenBank/DDBJ whole genome shotgun (WGS) entry which is preliminary data.</text>
</comment>
<sequence length="169" mass="17316">MSDKQKGMVNEHGRSVSREKMVPVAEGSQQGKPPGAVASSAPNSQSWTPNDDQRPSGNMQSENLNPGQASVGGHPDRGRGGVAAQQGGWSARQKGQRMQARAEEDRLGMSQQSGYGGLEQDQRAGSQESPSGPPGSQQSSVTGAQQGGQPDQPAADVGKGKPGGGSGNR</sequence>
<dbReference type="RefSeq" id="WP_312548223.1">
    <property type="nucleotide sequence ID" value="NZ_JBHRVV010000001.1"/>
</dbReference>
<gene>
    <name evidence="2" type="ORF">ACFOPH_22355</name>
</gene>
<feature type="region of interest" description="Disordered" evidence="1">
    <location>
        <begin position="1"/>
        <end position="169"/>
    </location>
</feature>